<dbReference type="GO" id="GO:0015020">
    <property type="term" value="F:glucuronosyltransferase activity"/>
    <property type="evidence" value="ECO:0007669"/>
    <property type="project" value="UniProtKB-EC"/>
</dbReference>
<keyword evidence="3 5" id="KW-0808">Transferase</keyword>
<evidence type="ECO:0000313" key="7">
    <source>
        <dbReference type="Proteomes" id="UP000095287"/>
    </source>
</evidence>
<evidence type="ECO:0000256" key="3">
    <source>
        <dbReference type="ARBA" id="ARBA00022679"/>
    </source>
</evidence>
<keyword evidence="6" id="KW-0472">Membrane</keyword>
<evidence type="ECO:0000256" key="1">
    <source>
        <dbReference type="ARBA" id="ARBA00009995"/>
    </source>
</evidence>
<dbReference type="PANTHER" id="PTHR48043:SF145">
    <property type="entry name" value="FI06409P-RELATED"/>
    <property type="match status" value="1"/>
</dbReference>
<keyword evidence="6" id="KW-0732">Signal</keyword>
<dbReference type="SUPFAM" id="SSF53756">
    <property type="entry name" value="UDP-Glycosyltransferase/glycogen phosphorylase"/>
    <property type="match status" value="1"/>
</dbReference>
<evidence type="ECO:0000256" key="6">
    <source>
        <dbReference type="RuleBase" id="RU362059"/>
    </source>
</evidence>
<dbReference type="InterPro" id="IPR050271">
    <property type="entry name" value="UDP-glycosyltransferase"/>
</dbReference>
<keyword evidence="7" id="KW-1185">Reference proteome</keyword>
<dbReference type="PANTHER" id="PTHR48043">
    <property type="entry name" value="EG:EG0003.4 PROTEIN-RELATED"/>
    <property type="match status" value="1"/>
</dbReference>
<dbReference type="Proteomes" id="UP000095287">
    <property type="component" value="Unplaced"/>
</dbReference>
<evidence type="ECO:0000256" key="2">
    <source>
        <dbReference type="ARBA" id="ARBA00022676"/>
    </source>
</evidence>
<accession>A0A1I7Y1J5</accession>
<comment type="subcellular location">
    <subcellularLocation>
        <location evidence="6">Membrane</location>
        <topology evidence="6">Single-pass membrane protein</topology>
    </subcellularLocation>
</comment>
<dbReference type="CDD" id="cd03784">
    <property type="entry name" value="GT1_Gtf-like"/>
    <property type="match status" value="1"/>
</dbReference>
<name>A0A1I7Y1J5_9BILA</name>
<keyword evidence="2 5" id="KW-0328">Glycosyltransferase</keyword>
<dbReference type="Gene3D" id="3.40.50.2000">
    <property type="entry name" value="Glycogen Phosphorylase B"/>
    <property type="match status" value="2"/>
</dbReference>
<dbReference type="EC" id="2.4.1.17" evidence="6"/>
<keyword evidence="6" id="KW-1133">Transmembrane helix</keyword>
<feature type="signal peptide" evidence="6">
    <location>
        <begin position="1"/>
        <end position="17"/>
    </location>
</feature>
<comment type="catalytic activity">
    <reaction evidence="4 6">
        <text>glucuronate acceptor + UDP-alpha-D-glucuronate = acceptor beta-D-glucuronoside + UDP + H(+)</text>
        <dbReference type="Rhea" id="RHEA:21032"/>
        <dbReference type="ChEBI" id="CHEBI:15378"/>
        <dbReference type="ChEBI" id="CHEBI:58052"/>
        <dbReference type="ChEBI" id="CHEBI:58223"/>
        <dbReference type="ChEBI" id="CHEBI:132367"/>
        <dbReference type="ChEBI" id="CHEBI:132368"/>
        <dbReference type="EC" id="2.4.1.17"/>
    </reaction>
</comment>
<dbReference type="PROSITE" id="PS00375">
    <property type="entry name" value="UDPGT"/>
    <property type="match status" value="1"/>
</dbReference>
<dbReference type="WBParaSite" id="L893_g1171.t1">
    <property type="protein sequence ID" value="L893_g1171.t1"/>
    <property type="gene ID" value="L893_g1171"/>
</dbReference>
<reference evidence="8" key="1">
    <citation type="submission" date="2016-11" db="UniProtKB">
        <authorList>
            <consortium name="WormBaseParasite"/>
        </authorList>
    </citation>
    <scope>IDENTIFICATION</scope>
</reference>
<evidence type="ECO:0000256" key="5">
    <source>
        <dbReference type="RuleBase" id="RU003718"/>
    </source>
</evidence>
<feature type="transmembrane region" description="Helical" evidence="6">
    <location>
        <begin position="492"/>
        <end position="517"/>
    </location>
</feature>
<evidence type="ECO:0000256" key="4">
    <source>
        <dbReference type="ARBA" id="ARBA00047475"/>
    </source>
</evidence>
<organism evidence="7 8">
    <name type="scientific">Steinernema glaseri</name>
    <dbReference type="NCBI Taxonomy" id="37863"/>
    <lineage>
        <taxon>Eukaryota</taxon>
        <taxon>Metazoa</taxon>
        <taxon>Ecdysozoa</taxon>
        <taxon>Nematoda</taxon>
        <taxon>Chromadorea</taxon>
        <taxon>Rhabditida</taxon>
        <taxon>Tylenchina</taxon>
        <taxon>Panagrolaimomorpha</taxon>
        <taxon>Strongyloidoidea</taxon>
        <taxon>Steinernematidae</taxon>
        <taxon>Steinernema</taxon>
    </lineage>
</organism>
<dbReference type="InterPro" id="IPR035595">
    <property type="entry name" value="UDP_glycos_trans_CS"/>
</dbReference>
<evidence type="ECO:0000313" key="8">
    <source>
        <dbReference type="WBParaSite" id="L893_g1171.t1"/>
    </source>
</evidence>
<proteinExistence type="inferred from homology"/>
<dbReference type="AlphaFoldDB" id="A0A1I7Y1J5"/>
<dbReference type="GO" id="GO:0016020">
    <property type="term" value="C:membrane"/>
    <property type="evidence" value="ECO:0007669"/>
    <property type="project" value="UniProtKB-SubCell"/>
</dbReference>
<protein>
    <recommendedName>
        <fullName evidence="6">UDP-glucuronosyltransferase</fullName>
        <ecNumber evidence="6">2.4.1.17</ecNumber>
    </recommendedName>
</protein>
<comment type="similarity">
    <text evidence="1 5">Belongs to the UDP-glycosyltransferase family.</text>
</comment>
<dbReference type="InterPro" id="IPR002213">
    <property type="entry name" value="UDP_glucos_trans"/>
</dbReference>
<dbReference type="FunFam" id="3.40.50.2000:FF:000021">
    <property type="entry name" value="UDP-glucuronosyltransferase"/>
    <property type="match status" value="1"/>
</dbReference>
<feature type="chain" id="PRO_5009029940" description="UDP-glucuronosyltransferase" evidence="6">
    <location>
        <begin position="18"/>
        <end position="529"/>
    </location>
</feature>
<keyword evidence="6" id="KW-0812">Transmembrane</keyword>
<dbReference type="Pfam" id="PF00201">
    <property type="entry name" value="UDPGT"/>
    <property type="match status" value="1"/>
</dbReference>
<sequence>MFPTVLCLLLLLGASEALKVLVNNPKLTHSHVEFQAAIADILAEAGHTVHLFVPIYDPTCNTKGASNASKIFEVEAGRLPFLDIPILNDPFNRKKNRESFSMLGDTTLKIQESASQMCDAILANDALLDQLRKEKYDVVITEFYEFCMLPLFHAAGIRVKIISSAVPMTEYVAQFYGIPVPRSYATSTLLSFANAPKLTYMQKAESLIWTAVDGYLMNGMVERMNAKMQKKFGPSFPDTKEIVQNTSLALINVVDVLDLAKPTSHKVVNVGGISRKNAKHTMEPEMERIFKKAQKGVVLFSFGSIADPIKMDPSARLAFLNAFARFPEFEFIWKFDPKDANDSKKVENVHFVKWMDQNTLLGQPKLRAFITHCGLNSVIESAFAGKPMVAVPLFADQNYNAAMVIQHRVAVFLEVEDVDEARVVAALSRILLEDDLYQNAQRLQRKLLRHPLDPRESVRKWIEYAAQFDDLHEDLNLEAVNLSFFSYFCLDVIASVAVVIAMIAFATLRVALLVWNAMLERLSTKKKTD</sequence>